<gene>
    <name evidence="6" type="primary">vapC</name>
    <name evidence="8" type="ORF">KIH74_28560</name>
</gene>
<evidence type="ECO:0000256" key="5">
    <source>
        <dbReference type="ARBA" id="ARBA00022842"/>
    </source>
</evidence>
<evidence type="ECO:0000256" key="1">
    <source>
        <dbReference type="ARBA" id="ARBA00022649"/>
    </source>
</evidence>
<dbReference type="Gene3D" id="3.40.50.1010">
    <property type="entry name" value="5'-nuclease"/>
    <property type="match status" value="1"/>
</dbReference>
<sequence>MTYVDTSGLVKLLIAEAETAALGEYLSEAPDRPTSSELSIAEVTRTVARAGVGAAAAGLLLRQLDLLTIDEASLWRAGRLPSPAGTFLRTADAIHLVAAMELGESEFLTYDRRQAQAAADRGFAVIAPGQPKDWYLAP</sequence>
<comment type="similarity">
    <text evidence="6">Belongs to the PINc/VapC protein family.</text>
</comment>
<feature type="binding site" evidence="6">
    <location>
        <position position="5"/>
    </location>
    <ligand>
        <name>Mg(2+)</name>
        <dbReference type="ChEBI" id="CHEBI:18420"/>
    </ligand>
</feature>
<accession>A0ABS5TR92</accession>
<comment type="function">
    <text evidence="6">Toxic component of a toxin-antitoxin (TA) system. An RNase.</text>
</comment>
<evidence type="ECO:0000256" key="6">
    <source>
        <dbReference type="HAMAP-Rule" id="MF_00265"/>
    </source>
</evidence>
<keyword evidence="4 6" id="KW-0378">Hydrolase</keyword>
<dbReference type="CDD" id="cd09874">
    <property type="entry name" value="PIN_MT3492-like"/>
    <property type="match status" value="1"/>
</dbReference>
<dbReference type="Pfam" id="PF01850">
    <property type="entry name" value="PIN"/>
    <property type="match status" value="1"/>
</dbReference>
<keyword evidence="2 6" id="KW-0540">Nuclease</keyword>
<evidence type="ECO:0000259" key="7">
    <source>
        <dbReference type="Pfam" id="PF01850"/>
    </source>
</evidence>
<keyword evidence="1 6" id="KW-1277">Toxin-antitoxin system</keyword>
<name>A0ABS5TR92_9ACTN</name>
<keyword evidence="9" id="KW-1185">Reference proteome</keyword>
<feature type="binding site" evidence="6">
    <location>
        <position position="92"/>
    </location>
    <ligand>
        <name>Mg(2+)</name>
        <dbReference type="ChEBI" id="CHEBI:18420"/>
    </ligand>
</feature>
<dbReference type="SUPFAM" id="SSF88723">
    <property type="entry name" value="PIN domain-like"/>
    <property type="match status" value="1"/>
</dbReference>
<evidence type="ECO:0000256" key="2">
    <source>
        <dbReference type="ARBA" id="ARBA00022722"/>
    </source>
</evidence>
<dbReference type="InterPro" id="IPR002716">
    <property type="entry name" value="PIN_dom"/>
</dbReference>
<protein>
    <recommendedName>
        <fullName evidence="6">Ribonuclease VapC</fullName>
        <shortName evidence="6">RNase VapC</shortName>
        <ecNumber evidence="6">3.1.-.-</ecNumber>
    </recommendedName>
    <alternativeName>
        <fullName evidence="6">Toxin VapC</fullName>
    </alternativeName>
</protein>
<reference evidence="8 9" key="1">
    <citation type="submission" date="2021-05" db="EMBL/GenBank/DDBJ databases">
        <title>Kineosporia and Streptomyces sp. nov. two new marine actinobacteria isolated from Coral.</title>
        <authorList>
            <person name="Buangrab K."/>
            <person name="Sutthacheep M."/>
            <person name="Yeemin T."/>
            <person name="Harunari E."/>
            <person name="Igarashi Y."/>
            <person name="Kanchanasin P."/>
            <person name="Tanasupawat S."/>
            <person name="Phongsopitanun W."/>
        </authorList>
    </citation>
    <scope>NUCLEOTIDE SEQUENCE [LARGE SCALE GENOMIC DNA]</scope>
    <source>
        <strain evidence="8 9">J2-2</strain>
    </source>
</reference>
<evidence type="ECO:0000313" key="8">
    <source>
        <dbReference type="EMBL" id="MBT0772929.1"/>
    </source>
</evidence>
<keyword evidence="3 6" id="KW-0479">Metal-binding</keyword>
<keyword evidence="5 6" id="KW-0460">Magnesium</keyword>
<evidence type="ECO:0000256" key="3">
    <source>
        <dbReference type="ARBA" id="ARBA00022723"/>
    </source>
</evidence>
<feature type="domain" description="PIN" evidence="7">
    <location>
        <begin position="3"/>
        <end position="118"/>
    </location>
</feature>
<dbReference type="EMBL" id="JAHBAY010000014">
    <property type="protein sequence ID" value="MBT0772929.1"/>
    <property type="molecule type" value="Genomic_DNA"/>
</dbReference>
<evidence type="ECO:0000313" key="9">
    <source>
        <dbReference type="Proteomes" id="UP001197247"/>
    </source>
</evidence>
<organism evidence="8 9">
    <name type="scientific">Kineosporia corallincola</name>
    <dbReference type="NCBI Taxonomy" id="2835133"/>
    <lineage>
        <taxon>Bacteria</taxon>
        <taxon>Bacillati</taxon>
        <taxon>Actinomycetota</taxon>
        <taxon>Actinomycetes</taxon>
        <taxon>Kineosporiales</taxon>
        <taxon>Kineosporiaceae</taxon>
        <taxon>Kineosporia</taxon>
    </lineage>
</organism>
<dbReference type="HAMAP" id="MF_00265">
    <property type="entry name" value="VapC_Nob1"/>
    <property type="match status" value="1"/>
</dbReference>
<proteinExistence type="inferred from homology"/>
<dbReference type="InterPro" id="IPR022907">
    <property type="entry name" value="VapC_family"/>
</dbReference>
<dbReference type="InterPro" id="IPR029060">
    <property type="entry name" value="PIN-like_dom_sf"/>
</dbReference>
<evidence type="ECO:0000256" key="4">
    <source>
        <dbReference type="ARBA" id="ARBA00022801"/>
    </source>
</evidence>
<comment type="caution">
    <text evidence="8">The sequence shown here is derived from an EMBL/GenBank/DDBJ whole genome shotgun (WGS) entry which is preliminary data.</text>
</comment>
<dbReference type="EC" id="3.1.-.-" evidence="6"/>
<keyword evidence="6" id="KW-0800">Toxin</keyword>
<dbReference type="RefSeq" id="WP_214159468.1">
    <property type="nucleotide sequence ID" value="NZ_JAHBAY010000014.1"/>
</dbReference>
<comment type="cofactor">
    <cofactor evidence="6">
        <name>Mg(2+)</name>
        <dbReference type="ChEBI" id="CHEBI:18420"/>
    </cofactor>
</comment>
<dbReference type="Proteomes" id="UP001197247">
    <property type="component" value="Unassembled WGS sequence"/>
</dbReference>